<accession>A0AAW2FP54</accession>
<feature type="domain" description="MADF" evidence="1">
    <location>
        <begin position="2"/>
        <end position="46"/>
    </location>
</feature>
<proteinExistence type="predicted"/>
<organism evidence="2 3">
    <name type="scientific">Cardiocondyla obscurior</name>
    <dbReference type="NCBI Taxonomy" id="286306"/>
    <lineage>
        <taxon>Eukaryota</taxon>
        <taxon>Metazoa</taxon>
        <taxon>Ecdysozoa</taxon>
        <taxon>Arthropoda</taxon>
        <taxon>Hexapoda</taxon>
        <taxon>Insecta</taxon>
        <taxon>Pterygota</taxon>
        <taxon>Neoptera</taxon>
        <taxon>Endopterygota</taxon>
        <taxon>Hymenoptera</taxon>
        <taxon>Apocrita</taxon>
        <taxon>Aculeata</taxon>
        <taxon>Formicoidea</taxon>
        <taxon>Formicidae</taxon>
        <taxon>Myrmicinae</taxon>
        <taxon>Cardiocondyla</taxon>
    </lineage>
</organism>
<dbReference type="Proteomes" id="UP001430953">
    <property type="component" value="Unassembled WGS sequence"/>
</dbReference>
<evidence type="ECO:0000313" key="2">
    <source>
        <dbReference type="EMBL" id="KAL0115677.1"/>
    </source>
</evidence>
<dbReference type="AlphaFoldDB" id="A0AAW2FP54"/>
<comment type="caution">
    <text evidence="2">The sequence shown here is derived from an EMBL/GenBank/DDBJ whole genome shotgun (WGS) entry which is preliminary data.</text>
</comment>
<evidence type="ECO:0000259" key="1">
    <source>
        <dbReference type="Pfam" id="PF10545"/>
    </source>
</evidence>
<gene>
    <name evidence="2" type="ORF">PUN28_010896</name>
</gene>
<protein>
    <recommendedName>
        <fullName evidence="1">MADF domain-containing protein</fullName>
    </recommendedName>
</protein>
<name>A0AAW2FP54_9HYME</name>
<reference evidence="2 3" key="1">
    <citation type="submission" date="2023-03" db="EMBL/GenBank/DDBJ databases">
        <title>High recombination rates correlate with genetic variation in Cardiocondyla obscurior ants.</title>
        <authorList>
            <person name="Errbii M."/>
        </authorList>
    </citation>
    <scope>NUCLEOTIDE SEQUENCE [LARGE SCALE GENOMIC DNA]</scope>
    <source>
        <strain evidence="2">Alpha-2009</strain>
        <tissue evidence="2">Whole body</tissue>
    </source>
</reference>
<sequence>MKENAWKEISKAMIETNCGDCYTPEYCLKRCTSLREQYNREKRKIEAQ</sequence>
<dbReference type="EMBL" id="JADYXP020000010">
    <property type="protein sequence ID" value="KAL0115677.1"/>
    <property type="molecule type" value="Genomic_DNA"/>
</dbReference>
<dbReference type="Pfam" id="PF10545">
    <property type="entry name" value="MADF_DNA_bdg"/>
    <property type="match status" value="1"/>
</dbReference>
<keyword evidence="3" id="KW-1185">Reference proteome</keyword>
<evidence type="ECO:0000313" key="3">
    <source>
        <dbReference type="Proteomes" id="UP001430953"/>
    </source>
</evidence>
<dbReference type="InterPro" id="IPR006578">
    <property type="entry name" value="MADF-dom"/>
</dbReference>